<dbReference type="PROSITE" id="PS00675">
    <property type="entry name" value="SIGMA54_INTERACT_1"/>
    <property type="match status" value="1"/>
</dbReference>
<dbReference type="PROSITE" id="PS50045">
    <property type="entry name" value="SIGMA54_INTERACT_4"/>
    <property type="match status" value="1"/>
</dbReference>
<dbReference type="Pfam" id="PF00072">
    <property type="entry name" value="Response_reg"/>
    <property type="match status" value="1"/>
</dbReference>
<evidence type="ECO:0000256" key="4">
    <source>
        <dbReference type="ARBA" id="ARBA00022741"/>
    </source>
</evidence>
<comment type="subcellular location">
    <subcellularLocation>
        <location evidence="1">Cytoplasm</location>
    </subcellularLocation>
</comment>
<dbReference type="FunFam" id="3.40.50.300:FF:000006">
    <property type="entry name" value="DNA-binding transcriptional regulator NtrC"/>
    <property type="match status" value="1"/>
</dbReference>
<dbReference type="SMART" id="SM00382">
    <property type="entry name" value="AAA"/>
    <property type="match status" value="1"/>
</dbReference>
<reference evidence="13" key="1">
    <citation type="journal article" date="2020" name="mSystems">
        <title>Genome- and Community-Level Interaction Insights into Carbon Utilization and Element Cycling Functions of Hydrothermarchaeota in Hydrothermal Sediment.</title>
        <authorList>
            <person name="Zhou Z."/>
            <person name="Liu Y."/>
            <person name="Xu W."/>
            <person name="Pan J."/>
            <person name="Luo Z.H."/>
            <person name="Li M."/>
        </authorList>
    </citation>
    <scope>NUCLEOTIDE SEQUENCE [LARGE SCALE GENOMIC DNA]</scope>
    <source>
        <strain evidence="13">HyVt-92</strain>
    </source>
</reference>
<keyword evidence="7" id="KW-0238">DNA-binding</keyword>
<keyword evidence="8" id="KW-0010">Activator</keyword>
<proteinExistence type="predicted"/>
<dbReference type="Pfam" id="PF02954">
    <property type="entry name" value="HTH_8"/>
    <property type="match status" value="1"/>
</dbReference>
<dbReference type="InterPro" id="IPR025662">
    <property type="entry name" value="Sigma_54_int_dom_ATP-bd_1"/>
</dbReference>
<dbReference type="CDD" id="cd00009">
    <property type="entry name" value="AAA"/>
    <property type="match status" value="1"/>
</dbReference>
<protein>
    <submittedName>
        <fullName evidence="13">Sigma-54-dependent Fis family transcriptional regulator</fullName>
    </submittedName>
</protein>
<dbReference type="PANTHER" id="PTHR32071">
    <property type="entry name" value="TRANSCRIPTIONAL REGULATORY PROTEIN"/>
    <property type="match status" value="1"/>
</dbReference>
<keyword evidence="3 10" id="KW-0597">Phosphoprotein</keyword>
<dbReference type="InterPro" id="IPR025944">
    <property type="entry name" value="Sigma_54_int_dom_CS"/>
</dbReference>
<evidence type="ECO:0000256" key="7">
    <source>
        <dbReference type="ARBA" id="ARBA00023125"/>
    </source>
</evidence>
<feature type="modified residue" description="4-aspartylphosphate" evidence="10">
    <location>
        <position position="54"/>
    </location>
</feature>
<dbReference type="InterPro" id="IPR058031">
    <property type="entry name" value="AAA_lid_NorR"/>
</dbReference>
<dbReference type="GO" id="GO:0006355">
    <property type="term" value="P:regulation of DNA-templated transcription"/>
    <property type="evidence" value="ECO:0007669"/>
    <property type="project" value="InterPro"/>
</dbReference>
<dbReference type="InterPro" id="IPR002078">
    <property type="entry name" value="Sigma_54_int"/>
</dbReference>
<keyword evidence="2" id="KW-0963">Cytoplasm</keyword>
<evidence type="ECO:0000313" key="13">
    <source>
        <dbReference type="EMBL" id="HHF97928.1"/>
    </source>
</evidence>
<dbReference type="FunFam" id="3.40.50.2300:FF:000018">
    <property type="entry name" value="DNA-binding transcriptional regulator NtrC"/>
    <property type="match status" value="1"/>
</dbReference>
<name>A0A7V5HXV8_UNCAE</name>
<evidence type="ECO:0000256" key="2">
    <source>
        <dbReference type="ARBA" id="ARBA00022490"/>
    </source>
</evidence>
<dbReference type="Gene3D" id="3.40.50.2300">
    <property type="match status" value="1"/>
</dbReference>
<keyword evidence="4" id="KW-0547">Nucleotide-binding</keyword>
<dbReference type="Gene3D" id="1.10.10.60">
    <property type="entry name" value="Homeodomain-like"/>
    <property type="match status" value="1"/>
</dbReference>
<evidence type="ECO:0000256" key="10">
    <source>
        <dbReference type="PROSITE-ProRule" id="PRU00169"/>
    </source>
</evidence>
<dbReference type="Proteomes" id="UP000886070">
    <property type="component" value="Unassembled WGS sequence"/>
</dbReference>
<feature type="domain" description="Sigma-54 factor interaction" evidence="11">
    <location>
        <begin position="144"/>
        <end position="373"/>
    </location>
</feature>
<feature type="domain" description="Response regulatory" evidence="12">
    <location>
        <begin position="5"/>
        <end position="119"/>
    </location>
</feature>
<gene>
    <name evidence="13" type="ORF">ENL39_00365</name>
</gene>
<dbReference type="SUPFAM" id="SSF52540">
    <property type="entry name" value="P-loop containing nucleoside triphosphate hydrolases"/>
    <property type="match status" value="1"/>
</dbReference>
<dbReference type="SUPFAM" id="SSF46689">
    <property type="entry name" value="Homeodomain-like"/>
    <property type="match status" value="1"/>
</dbReference>
<dbReference type="PROSITE" id="PS00688">
    <property type="entry name" value="SIGMA54_INTERACT_3"/>
    <property type="match status" value="1"/>
</dbReference>
<dbReference type="Gene3D" id="1.10.8.60">
    <property type="match status" value="1"/>
</dbReference>
<organism evidence="13">
    <name type="scientific">Aerophobetes bacterium</name>
    <dbReference type="NCBI Taxonomy" id="2030807"/>
    <lineage>
        <taxon>Bacteria</taxon>
        <taxon>Candidatus Aerophobota</taxon>
    </lineage>
</organism>
<keyword evidence="5" id="KW-0067">ATP-binding</keyword>
<dbReference type="InterPro" id="IPR003593">
    <property type="entry name" value="AAA+_ATPase"/>
</dbReference>
<dbReference type="GO" id="GO:0005524">
    <property type="term" value="F:ATP binding"/>
    <property type="evidence" value="ECO:0007669"/>
    <property type="project" value="UniProtKB-KW"/>
</dbReference>
<dbReference type="GO" id="GO:0000160">
    <property type="term" value="P:phosphorelay signal transduction system"/>
    <property type="evidence" value="ECO:0007669"/>
    <property type="project" value="InterPro"/>
</dbReference>
<evidence type="ECO:0000256" key="3">
    <source>
        <dbReference type="ARBA" id="ARBA00022553"/>
    </source>
</evidence>
<evidence type="ECO:0000256" key="9">
    <source>
        <dbReference type="ARBA" id="ARBA00023163"/>
    </source>
</evidence>
<dbReference type="SUPFAM" id="SSF52172">
    <property type="entry name" value="CheY-like"/>
    <property type="match status" value="1"/>
</dbReference>
<dbReference type="Pfam" id="PF00158">
    <property type="entry name" value="Sigma54_activat"/>
    <property type="match status" value="1"/>
</dbReference>
<dbReference type="InterPro" id="IPR009057">
    <property type="entry name" value="Homeodomain-like_sf"/>
</dbReference>
<sequence length="449" mass="50755">MMVESILVVDDEPLVRDLLREILKREGYQVSVANDGVSALKKIKENFFDVVITDVRMPKMDGISLLKKIKGLSPSTSVIVITAYGSIENAVEAMKEGACDYLTKPIMPDQVKIAIQKISQYQSLLRENRYLKSEINYVYREKRLIGESSAMKKVYKMISKAAPTKSTVLIYGETGTGKELVARAIHNASPRRERPFIKVNCAALPEELLESELFGYEKGAFTGALEKKEGRFELANTGTILLDEISETSFNFQAKLLRVLQEEEFERVGGTKTIKVDVRVIATTNVNPVEAVTKGKLREDLYYRLNVIPIHLPPLRERKEDIPLLADYFLKKYSRQNGKNLKGISPGCIRAMKAYDWPGNVRELENAIQRAVVVSEGEYLLPQDLFLGVTCEKEEVPPSFFDNLSLEEMEKKLIEHVLCKVDGNRTRAAEILGVSVRTVRNKIKKYRLG</sequence>
<dbReference type="GO" id="GO:0043565">
    <property type="term" value="F:sequence-specific DNA binding"/>
    <property type="evidence" value="ECO:0007669"/>
    <property type="project" value="InterPro"/>
</dbReference>
<evidence type="ECO:0000256" key="6">
    <source>
        <dbReference type="ARBA" id="ARBA00023015"/>
    </source>
</evidence>
<comment type="caution">
    <text evidence="13">The sequence shown here is derived from an EMBL/GenBank/DDBJ whole genome shotgun (WGS) entry which is preliminary data.</text>
</comment>
<evidence type="ECO:0000256" key="1">
    <source>
        <dbReference type="ARBA" id="ARBA00004496"/>
    </source>
</evidence>
<dbReference type="InterPro" id="IPR001789">
    <property type="entry name" value="Sig_transdc_resp-reg_receiver"/>
</dbReference>
<dbReference type="InterPro" id="IPR027417">
    <property type="entry name" value="P-loop_NTPase"/>
</dbReference>
<evidence type="ECO:0000256" key="8">
    <source>
        <dbReference type="ARBA" id="ARBA00023159"/>
    </source>
</evidence>
<evidence type="ECO:0000256" key="5">
    <source>
        <dbReference type="ARBA" id="ARBA00022840"/>
    </source>
</evidence>
<dbReference type="PROSITE" id="PS00676">
    <property type="entry name" value="SIGMA54_INTERACT_2"/>
    <property type="match status" value="1"/>
</dbReference>
<dbReference type="FunFam" id="1.10.8.60:FF:000014">
    <property type="entry name" value="DNA-binding transcriptional regulator NtrC"/>
    <property type="match status" value="1"/>
</dbReference>
<keyword evidence="9" id="KW-0804">Transcription</keyword>
<dbReference type="InterPro" id="IPR002197">
    <property type="entry name" value="HTH_Fis"/>
</dbReference>
<evidence type="ECO:0000259" key="11">
    <source>
        <dbReference type="PROSITE" id="PS50045"/>
    </source>
</evidence>
<accession>A0A7V5HXV8</accession>
<dbReference type="InterPro" id="IPR011006">
    <property type="entry name" value="CheY-like_superfamily"/>
</dbReference>
<dbReference type="SMART" id="SM00448">
    <property type="entry name" value="REC"/>
    <property type="match status" value="1"/>
</dbReference>
<dbReference type="PRINTS" id="PR01590">
    <property type="entry name" value="HTHFIS"/>
</dbReference>
<keyword evidence="6" id="KW-0805">Transcription regulation</keyword>
<dbReference type="Pfam" id="PF25601">
    <property type="entry name" value="AAA_lid_14"/>
    <property type="match status" value="1"/>
</dbReference>
<dbReference type="AlphaFoldDB" id="A0A7V5HXV8"/>
<dbReference type="EMBL" id="DRTT01000009">
    <property type="protein sequence ID" value="HHF97928.1"/>
    <property type="molecule type" value="Genomic_DNA"/>
</dbReference>
<dbReference type="Gene3D" id="3.40.50.300">
    <property type="entry name" value="P-loop containing nucleotide triphosphate hydrolases"/>
    <property type="match status" value="1"/>
</dbReference>
<dbReference type="InterPro" id="IPR025943">
    <property type="entry name" value="Sigma_54_int_dom_ATP-bd_2"/>
</dbReference>
<dbReference type="GO" id="GO:0005737">
    <property type="term" value="C:cytoplasm"/>
    <property type="evidence" value="ECO:0007669"/>
    <property type="project" value="UniProtKB-SubCell"/>
</dbReference>
<dbReference type="PROSITE" id="PS50110">
    <property type="entry name" value="RESPONSE_REGULATORY"/>
    <property type="match status" value="1"/>
</dbReference>
<dbReference type="PANTHER" id="PTHR32071:SF21">
    <property type="entry name" value="TRANSCRIPTIONAL REGULATORY PROTEIN FLGR"/>
    <property type="match status" value="1"/>
</dbReference>
<evidence type="ECO:0000259" key="12">
    <source>
        <dbReference type="PROSITE" id="PS50110"/>
    </source>
</evidence>